<dbReference type="Gene3D" id="3.40.50.1400">
    <property type="match status" value="1"/>
</dbReference>
<dbReference type="RefSeq" id="WP_332863411.1">
    <property type="nucleotide sequence ID" value="NZ_JBAFSM010000003.1"/>
</dbReference>
<dbReference type="Pfam" id="PF00762">
    <property type="entry name" value="Ferrochelatase"/>
    <property type="match status" value="1"/>
</dbReference>
<dbReference type="AlphaFoldDB" id="A0AAW9QQU1"/>
<keyword evidence="10" id="KW-1185">Reference proteome</keyword>
<evidence type="ECO:0000313" key="10">
    <source>
        <dbReference type="Proteomes" id="UP001328733"/>
    </source>
</evidence>
<evidence type="ECO:0000256" key="6">
    <source>
        <dbReference type="ARBA" id="ARBA00023244"/>
    </source>
</evidence>
<evidence type="ECO:0000256" key="4">
    <source>
        <dbReference type="ARBA" id="ARBA00023133"/>
    </source>
</evidence>
<evidence type="ECO:0000256" key="7">
    <source>
        <dbReference type="ARBA" id="ARBA00024536"/>
    </source>
</evidence>
<dbReference type="InterPro" id="IPR033644">
    <property type="entry name" value="Ferrochelatase_C"/>
</dbReference>
<comment type="pathway">
    <text evidence="1">Porphyrin-containing compound metabolism; protoheme biosynthesis.</text>
</comment>
<dbReference type="EC" id="4.99.1.9" evidence="2"/>
<dbReference type="EMBL" id="JBAFSM010000003">
    <property type="protein sequence ID" value="MEG3435961.1"/>
    <property type="molecule type" value="Genomic_DNA"/>
</dbReference>
<keyword evidence="3" id="KW-0408">Iron</keyword>
<evidence type="ECO:0000256" key="1">
    <source>
        <dbReference type="ARBA" id="ARBA00004744"/>
    </source>
</evidence>
<dbReference type="CDD" id="cd00419">
    <property type="entry name" value="Ferrochelatase_C"/>
    <property type="match status" value="1"/>
</dbReference>
<organism evidence="9 10">
    <name type="scientific">Pannus brasiliensis CCIBt3594</name>
    <dbReference type="NCBI Taxonomy" id="1427578"/>
    <lineage>
        <taxon>Bacteria</taxon>
        <taxon>Bacillati</taxon>
        <taxon>Cyanobacteriota</taxon>
        <taxon>Cyanophyceae</taxon>
        <taxon>Oscillatoriophycideae</taxon>
        <taxon>Chroococcales</taxon>
        <taxon>Microcystaceae</taxon>
        <taxon>Pannus</taxon>
    </lineage>
</organism>
<dbReference type="SUPFAM" id="SSF53800">
    <property type="entry name" value="Chelatase"/>
    <property type="match status" value="1"/>
</dbReference>
<dbReference type="PANTHER" id="PTHR11108:SF1">
    <property type="entry name" value="FERROCHELATASE, MITOCHONDRIAL"/>
    <property type="match status" value="1"/>
</dbReference>
<gene>
    <name evidence="9" type="ORF">V0288_02415</name>
</gene>
<comment type="caution">
    <text evidence="9">The sequence shown here is derived from an EMBL/GenBank/DDBJ whole genome shotgun (WGS) entry which is preliminary data.</text>
</comment>
<keyword evidence="6" id="KW-0627">Porphyrin biosynthesis</keyword>
<evidence type="ECO:0000256" key="8">
    <source>
        <dbReference type="RuleBase" id="RU004185"/>
    </source>
</evidence>
<evidence type="ECO:0000256" key="2">
    <source>
        <dbReference type="ARBA" id="ARBA00013215"/>
    </source>
</evidence>
<comment type="similarity">
    <text evidence="8">Belongs to the ferrochelatase family.</text>
</comment>
<evidence type="ECO:0000256" key="3">
    <source>
        <dbReference type="ARBA" id="ARBA00023004"/>
    </source>
</evidence>
<protein>
    <recommendedName>
        <fullName evidence="2">coproporphyrin ferrochelatase</fullName>
        <ecNumber evidence="2">4.99.1.9</ecNumber>
    </recommendedName>
</protein>
<dbReference type="GO" id="GO:0006783">
    <property type="term" value="P:heme biosynthetic process"/>
    <property type="evidence" value="ECO:0007669"/>
    <property type="project" value="UniProtKB-KW"/>
</dbReference>
<dbReference type="PANTHER" id="PTHR11108">
    <property type="entry name" value="FERROCHELATASE"/>
    <property type="match status" value="1"/>
</dbReference>
<sequence>MVAISDKQQVSETGARVDRVAVLLMGYGEVESYEDFANYNEQALNLLTAKFAPVPTWVYPPLAKLLAMFDLHEWQHQHDHFISPHNHIFEHQREAIERNLQARWGDRIQVFKAFNFCAPFLPAQVLAEIREQGFEKILIYPLLVVDSIFTSGIAIEQVNKALAETENDSEHWVKGIRYIPSFYNRSEYIDLMASLVEEKIAAELVGKYLPSQIGIVLMNHGCPHEAKGFTSGIDESQALYELVREKLIYRYPLISVGWLNHQTPLIKWTQPNAELAGRNLIELGAKALIFMPIGFATENHETLLDVEHIIEGLRKKYSEVNYIRMDCVNHRPEFCRMAADWADEHIEALLTQEALSVNPSFSLPRVQHEHHHHHHHHNGHHHH</sequence>
<dbReference type="GO" id="GO:0004325">
    <property type="term" value="F:ferrochelatase activity"/>
    <property type="evidence" value="ECO:0007669"/>
    <property type="project" value="InterPro"/>
</dbReference>
<dbReference type="InterPro" id="IPR001015">
    <property type="entry name" value="Ferrochelatase"/>
</dbReference>
<name>A0AAW9QQU1_9CHRO</name>
<dbReference type="InterPro" id="IPR033659">
    <property type="entry name" value="Ferrochelatase_N"/>
</dbReference>
<evidence type="ECO:0000313" key="9">
    <source>
        <dbReference type="EMBL" id="MEG3435961.1"/>
    </source>
</evidence>
<keyword evidence="5" id="KW-0456">Lyase</keyword>
<keyword evidence="4" id="KW-0350">Heme biosynthesis</keyword>
<accession>A0AAW9QQU1</accession>
<comment type="catalytic activity">
    <reaction evidence="7">
        <text>Fe-coproporphyrin III + 2 H(+) = coproporphyrin III + Fe(2+)</text>
        <dbReference type="Rhea" id="RHEA:49572"/>
        <dbReference type="ChEBI" id="CHEBI:15378"/>
        <dbReference type="ChEBI" id="CHEBI:29033"/>
        <dbReference type="ChEBI" id="CHEBI:68438"/>
        <dbReference type="ChEBI" id="CHEBI:131725"/>
        <dbReference type="EC" id="4.99.1.9"/>
    </reaction>
    <physiologicalReaction direction="right-to-left" evidence="7">
        <dbReference type="Rhea" id="RHEA:49574"/>
    </physiologicalReaction>
</comment>
<dbReference type="CDD" id="cd03411">
    <property type="entry name" value="Ferrochelatase_N"/>
    <property type="match status" value="1"/>
</dbReference>
<dbReference type="Proteomes" id="UP001328733">
    <property type="component" value="Unassembled WGS sequence"/>
</dbReference>
<evidence type="ECO:0000256" key="5">
    <source>
        <dbReference type="ARBA" id="ARBA00023239"/>
    </source>
</evidence>
<proteinExistence type="inferred from homology"/>
<reference evidence="9 10" key="1">
    <citation type="submission" date="2024-01" db="EMBL/GenBank/DDBJ databases">
        <title>Genomic insights into the taxonomy and metabolism of the cyanobacterium Pannus brasiliensis CCIBt3594.</title>
        <authorList>
            <person name="Machado M."/>
            <person name="Botero N.B."/>
            <person name="Andreote A.P.D."/>
            <person name="Feitosa A.M.T."/>
            <person name="Popin R."/>
            <person name="Sivonen K."/>
            <person name="Fiore M.F."/>
        </authorList>
    </citation>
    <scope>NUCLEOTIDE SEQUENCE [LARGE SCALE GENOMIC DNA]</scope>
    <source>
        <strain evidence="9 10">CCIBt3594</strain>
    </source>
</reference>